<dbReference type="EMBL" id="JBEDUW010000001">
    <property type="protein sequence ID" value="KAK9950331.1"/>
    <property type="molecule type" value="Genomic_DNA"/>
</dbReference>
<dbReference type="AlphaFoldDB" id="A0AAW1YNR2"/>
<evidence type="ECO:0000256" key="5">
    <source>
        <dbReference type="ARBA" id="ARBA00023136"/>
    </source>
</evidence>
<organism evidence="7 8">
    <name type="scientific">Rubus argutus</name>
    <name type="common">Southern blackberry</name>
    <dbReference type="NCBI Taxonomy" id="59490"/>
    <lineage>
        <taxon>Eukaryota</taxon>
        <taxon>Viridiplantae</taxon>
        <taxon>Streptophyta</taxon>
        <taxon>Embryophyta</taxon>
        <taxon>Tracheophyta</taxon>
        <taxon>Spermatophyta</taxon>
        <taxon>Magnoliopsida</taxon>
        <taxon>eudicotyledons</taxon>
        <taxon>Gunneridae</taxon>
        <taxon>Pentapetalae</taxon>
        <taxon>rosids</taxon>
        <taxon>fabids</taxon>
        <taxon>Rosales</taxon>
        <taxon>Rosaceae</taxon>
        <taxon>Rosoideae</taxon>
        <taxon>Rosoideae incertae sedis</taxon>
        <taxon>Rubus</taxon>
    </lineage>
</organism>
<sequence>MAPPAPAAAAVADGQVQGGRQQGGFGQSIGGIIRMAVICTIPSEALKHNGSLYAHVFFARSGYPPDPNDPEYLPLAAFGRHIPL</sequence>
<evidence type="ECO:0000256" key="3">
    <source>
        <dbReference type="ARBA" id="ARBA00022692"/>
    </source>
</evidence>
<dbReference type="Pfam" id="PF05602">
    <property type="entry name" value="CLPTM1"/>
    <property type="match status" value="1"/>
</dbReference>
<evidence type="ECO:0000256" key="6">
    <source>
        <dbReference type="SAM" id="MobiDB-lite"/>
    </source>
</evidence>
<proteinExistence type="inferred from homology"/>
<gene>
    <name evidence="7" type="ORF">M0R45_005827</name>
</gene>
<feature type="region of interest" description="Disordered" evidence="6">
    <location>
        <begin position="1"/>
        <end position="20"/>
    </location>
</feature>
<dbReference type="InterPro" id="IPR008429">
    <property type="entry name" value="CLPTM1"/>
</dbReference>
<evidence type="ECO:0000256" key="4">
    <source>
        <dbReference type="ARBA" id="ARBA00022989"/>
    </source>
</evidence>
<dbReference type="Proteomes" id="UP001457282">
    <property type="component" value="Unassembled WGS sequence"/>
</dbReference>
<keyword evidence="5" id="KW-0472">Membrane</keyword>
<keyword evidence="4" id="KW-1133">Transmembrane helix</keyword>
<accession>A0AAW1YNR2</accession>
<keyword evidence="3" id="KW-0812">Transmembrane</keyword>
<comment type="caution">
    <text evidence="7">The sequence shown here is derived from an EMBL/GenBank/DDBJ whole genome shotgun (WGS) entry which is preliminary data.</text>
</comment>
<dbReference type="GO" id="GO:0016020">
    <property type="term" value="C:membrane"/>
    <property type="evidence" value="ECO:0007669"/>
    <property type="project" value="UniProtKB-SubCell"/>
</dbReference>
<protein>
    <submittedName>
        <fullName evidence="7">Uncharacterized protein</fullName>
    </submittedName>
</protein>
<evidence type="ECO:0000313" key="7">
    <source>
        <dbReference type="EMBL" id="KAK9950331.1"/>
    </source>
</evidence>
<comment type="subcellular location">
    <subcellularLocation>
        <location evidence="1">Membrane</location>
        <topology evidence="1">Multi-pass membrane protein</topology>
    </subcellularLocation>
</comment>
<evidence type="ECO:0000256" key="1">
    <source>
        <dbReference type="ARBA" id="ARBA00004141"/>
    </source>
</evidence>
<reference evidence="7 8" key="1">
    <citation type="journal article" date="2023" name="G3 (Bethesda)">
        <title>A chromosome-length genome assembly and annotation of blackberry (Rubus argutus, cv. 'Hillquist').</title>
        <authorList>
            <person name="Bruna T."/>
            <person name="Aryal R."/>
            <person name="Dudchenko O."/>
            <person name="Sargent D.J."/>
            <person name="Mead D."/>
            <person name="Buti M."/>
            <person name="Cavallini A."/>
            <person name="Hytonen T."/>
            <person name="Andres J."/>
            <person name="Pham M."/>
            <person name="Weisz D."/>
            <person name="Mascagni F."/>
            <person name="Usai G."/>
            <person name="Natali L."/>
            <person name="Bassil N."/>
            <person name="Fernandez G.E."/>
            <person name="Lomsadze A."/>
            <person name="Armour M."/>
            <person name="Olukolu B."/>
            <person name="Poorten T."/>
            <person name="Britton C."/>
            <person name="Davik J."/>
            <person name="Ashrafi H."/>
            <person name="Aiden E.L."/>
            <person name="Borodovsky M."/>
            <person name="Worthington M."/>
        </authorList>
    </citation>
    <scope>NUCLEOTIDE SEQUENCE [LARGE SCALE GENOMIC DNA]</scope>
    <source>
        <strain evidence="7">PI 553951</strain>
    </source>
</reference>
<comment type="similarity">
    <text evidence="2">Belongs to the CLPTM1 family.</text>
</comment>
<keyword evidence="8" id="KW-1185">Reference proteome</keyword>
<name>A0AAW1YNR2_RUBAR</name>
<evidence type="ECO:0000313" key="8">
    <source>
        <dbReference type="Proteomes" id="UP001457282"/>
    </source>
</evidence>
<evidence type="ECO:0000256" key="2">
    <source>
        <dbReference type="ARBA" id="ARBA00009310"/>
    </source>
</evidence>